<dbReference type="Pfam" id="PF00098">
    <property type="entry name" value="zf-CCHC"/>
    <property type="match status" value="1"/>
</dbReference>
<dbReference type="GO" id="GO:0004519">
    <property type="term" value="F:endonuclease activity"/>
    <property type="evidence" value="ECO:0007669"/>
    <property type="project" value="UniProtKB-KW"/>
</dbReference>
<dbReference type="Gene3D" id="2.40.70.10">
    <property type="entry name" value="Acid Proteases"/>
    <property type="match status" value="1"/>
</dbReference>
<evidence type="ECO:0000256" key="5">
    <source>
        <dbReference type="PROSITE-ProRule" id="PRU00047"/>
    </source>
</evidence>
<dbReference type="InterPro" id="IPR001878">
    <property type="entry name" value="Znf_CCHC"/>
</dbReference>
<dbReference type="AlphaFoldDB" id="A0A016S861"/>
<organism evidence="8 9">
    <name type="scientific">Ancylostoma ceylanicum</name>
    <dbReference type="NCBI Taxonomy" id="53326"/>
    <lineage>
        <taxon>Eukaryota</taxon>
        <taxon>Metazoa</taxon>
        <taxon>Ecdysozoa</taxon>
        <taxon>Nematoda</taxon>
        <taxon>Chromadorea</taxon>
        <taxon>Rhabditida</taxon>
        <taxon>Rhabditina</taxon>
        <taxon>Rhabditomorpha</taxon>
        <taxon>Strongyloidea</taxon>
        <taxon>Ancylostomatidae</taxon>
        <taxon>Ancylostomatinae</taxon>
        <taxon>Ancylostoma</taxon>
    </lineage>
</organism>
<dbReference type="Proteomes" id="UP000024635">
    <property type="component" value="Unassembled WGS sequence"/>
</dbReference>
<evidence type="ECO:0000313" key="8">
    <source>
        <dbReference type="EMBL" id="EYB86444.1"/>
    </source>
</evidence>
<protein>
    <recommendedName>
        <fullName evidence="7">CCHC-type domain-containing protein</fullName>
    </recommendedName>
</protein>
<keyword evidence="5" id="KW-0862">Zinc</keyword>
<dbReference type="PROSITE" id="PS00141">
    <property type="entry name" value="ASP_PROTEASE"/>
    <property type="match status" value="1"/>
</dbReference>
<dbReference type="SUPFAM" id="SSF50630">
    <property type="entry name" value="Acid proteases"/>
    <property type="match status" value="1"/>
</dbReference>
<name>A0A016S861_9BILA</name>
<dbReference type="GO" id="GO:0019899">
    <property type="term" value="F:enzyme binding"/>
    <property type="evidence" value="ECO:0007669"/>
    <property type="project" value="UniProtKB-ARBA"/>
</dbReference>
<keyword evidence="9" id="KW-1185">Reference proteome</keyword>
<dbReference type="PANTHER" id="PTHR37984:SF5">
    <property type="entry name" value="PROTEIN NYNRIN-LIKE"/>
    <property type="match status" value="1"/>
</dbReference>
<dbReference type="GO" id="GO:0016779">
    <property type="term" value="F:nucleotidyltransferase activity"/>
    <property type="evidence" value="ECO:0007669"/>
    <property type="project" value="UniProtKB-KW"/>
</dbReference>
<evidence type="ECO:0000259" key="7">
    <source>
        <dbReference type="PROSITE" id="PS50158"/>
    </source>
</evidence>
<dbReference type="SUPFAM" id="SSF57756">
    <property type="entry name" value="Retrovirus zinc finger-like domains"/>
    <property type="match status" value="1"/>
</dbReference>
<keyword evidence="4" id="KW-0255">Endonuclease</keyword>
<dbReference type="PANTHER" id="PTHR37984">
    <property type="entry name" value="PROTEIN CBG26694"/>
    <property type="match status" value="1"/>
</dbReference>
<feature type="compositionally biased region" description="Polar residues" evidence="6">
    <location>
        <begin position="526"/>
        <end position="536"/>
    </location>
</feature>
<dbReference type="InterPro" id="IPR036875">
    <property type="entry name" value="Znf_CCHC_sf"/>
</dbReference>
<evidence type="ECO:0000256" key="1">
    <source>
        <dbReference type="ARBA" id="ARBA00022679"/>
    </source>
</evidence>
<evidence type="ECO:0000256" key="3">
    <source>
        <dbReference type="ARBA" id="ARBA00022722"/>
    </source>
</evidence>
<feature type="region of interest" description="Disordered" evidence="6">
    <location>
        <begin position="258"/>
        <end position="283"/>
    </location>
</feature>
<evidence type="ECO:0000256" key="6">
    <source>
        <dbReference type="SAM" id="MobiDB-lite"/>
    </source>
</evidence>
<keyword evidence="2" id="KW-0548">Nucleotidyltransferase</keyword>
<keyword evidence="5" id="KW-0863">Zinc-finger</keyword>
<evidence type="ECO:0000256" key="4">
    <source>
        <dbReference type="ARBA" id="ARBA00022759"/>
    </source>
</evidence>
<feature type="region of interest" description="Disordered" evidence="6">
    <location>
        <begin position="1061"/>
        <end position="1083"/>
    </location>
</feature>
<accession>A0A016S861</accession>
<gene>
    <name evidence="8" type="primary">Acey_s0278.g1140</name>
    <name evidence="8" type="ORF">Y032_0278g1140</name>
</gene>
<feature type="compositionally biased region" description="Basic and acidic residues" evidence="6">
    <location>
        <begin position="486"/>
        <end position="499"/>
    </location>
</feature>
<keyword evidence="1" id="KW-0808">Transferase</keyword>
<dbReference type="InterPro" id="IPR050951">
    <property type="entry name" value="Retrovirus_Pol_polyprotein"/>
</dbReference>
<keyword evidence="4" id="KW-0378">Hydrolase</keyword>
<feature type="domain" description="CCHC-type" evidence="7">
    <location>
        <begin position="554"/>
        <end position="568"/>
    </location>
</feature>
<keyword evidence="5" id="KW-0479">Metal-binding</keyword>
<dbReference type="GO" id="GO:0003676">
    <property type="term" value="F:nucleic acid binding"/>
    <property type="evidence" value="ECO:0007669"/>
    <property type="project" value="InterPro"/>
</dbReference>
<comment type="caution">
    <text evidence="8">The sequence shown here is derived from an EMBL/GenBank/DDBJ whole genome shotgun (WGS) entry which is preliminary data.</text>
</comment>
<reference evidence="9" key="1">
    <citation type="journal article" date="2015" name="Nat. Genet.">
        <title>The genome and transcriptome of the zoonotic hookworm Ancylostoma ceylanicum identify infection-specific gene families.</title>
        <authorList>
            <person name="Schwarz E.M."/>
            <person name="Hu Y."/>
            <person name="Antoshechkin I."/>
            <person name="Miller M.M."/>
            <person name="Sternberg P.W."/>
            <person name="Aroian R.V."/>
        </authorList>
    </citation>
    <scope>NUCLEOTIDE SEQUENCE</scope>
    <source>
        <strain evidence="9">HY135</strain>
    </source>
</reference>
<evidence type="ECO:0000313" key="9">
    <source>
        <dbReference type="Proteomes" id="UP000024635"/>
    </source>
</evidence>
<keyword evidence="3" id="KW-0540">Nuclease</keyword>
<proteinExistence type="predicted"/>
<dbReference type="EMBL" id="JARK01001614">
    <property type="protein sequence ID" value="EYB86444.1"/>
    <property type="molecule type" value="Genomic_DNA"/>
</dbReference>
<evidence type="ECO:0000256" key="2">
    <source>
        <dbReference type="ARBA" id="ARBA00022695"/>
    </source>
</evidence>
<dbReference type="CDD" id="cd00303">
    <property type="entry name" value="retropepsin_like"/>
    <property type="match status" value="1"/>
</dbReference>
<dbReference type="InterPro" id="IPR021109">
    <property type="entry name" value="Peptidase_aspartic_dom_sf"/>
</dbReference>
<dbReference type="SMART" id="SM00343">
    <property type="entry name" value="ZnF_C2HC"/>
    <property type="match status" value="1"/>
</dbReference>
<feature type="region of interest" description="Disordered" evidence="6">
    <location>
        <begin position="486"/>
        <end position="540"/>
    </location>
</feature>
<dbReference type="OrthoDB" id="5873806at2759"/>
<sequence>MAHNELSEAALLGPVDGEALEGIDQEVEMELEQAPDTQVSHYKEIDRLMRLAHRYVNGIGIECESVLSRTFRSIDPVRNEVTDAVRRQTQLAWEGIKNVFDQASRENTQNPTIAYPQDVEEGVFEILRVAELTRTAQLEHYLDETATLRAKMGTICRNLECAPDVVEESVANIVEAMAERDSTIKGLEAQLESMKLQVLELSQRVKLLGQPHAESKQAYGGESNNVVQPGTERWQRFRGIGSANSELLQMSTMQNLRNGTRTSSLPWPKQSYPEAKERVPHTGVTGELASLEASEEGEQGRINENSFLEYMKTSSLPEVHPFSAQEKESFRRFINSFLVKYPRKLWDDRSLILLFERLLKKDALMIFETLPTSVRSGTFDEVVEAMRARLCEDNNSARLKAMTALRKLTMREGQSVAEFCLVLERVASRAYPDTPPEAVSLQKAEILFNQLARWEGSYTLADALETSAKEEVYEKVKETALRLERTRRTANEMAQDRVARRTPLTRPGEQRGDSGSSYAPEASGLWETSSNEGSQVTDDEVVEERLAKSQKEVKCFKCGKVGHIARHCTAPKVSLRAEKAVSGRPLAKESQEIGSFSALLDKLLCTTSRCAEFVQSEGLFGEKSVVPVKMMGIELVALLDTGSETSIIPLNVFHIALEKKVDVDRYVKRVEAIVHNASGERMSFVDTIKMEVTMKGETKPIAFHVGEGLDDIVILGTNALEAFGLELRKVKQARLEKQLNKDDEDTSMESRAQKRVFLVSGCMKCHPNERAMKRRAVLPVTRYTVPSPRFRKNPAESLSAIRTTVRAQPTLITEGRVGYRSQHELATRVAMKGQRSRMKRSLMEEAVKCAKKSTLVFLPFGFRGFKRIVAATENVRVCLYKTLADVCERLKRESALYACVFVSPTTVRPIEENFWLQLYAALSAQVSQGTKVIAVCGPRGEKAWEQNRHKTIKMFELMRGAATAATRHNVVTMFGKEPAFKEPCVTMGIAPRKKASDGYPVHLMKEFLVALQAYIAEHIENQLFKVYGKTVSTNKANEYRERCEPEHACQVLRSVGMTENESFQESNHLGTHGMHIQGSRRPDRLRYRILPPSRKEAA</sequence>
<dbReference type="InterPro" id="IPR001969">
    <property type="entry name" value="Aspartic_peptidase_AS"/>
</dbReference>
<dbReference type="Gene3D" id="4.10.60.10">
    <property type="entry name" value="Zinc finger, CCHC-type"/>
    <property type="match status" value="1"/>
</dbReference>
<dbReference type="GO" id="GO:0004190">
    <property type="term" value="F:aspartic-type endopeptidase activity"/>
    <property type="evidence" value="ECO:0007669"/>
    <property type="project" value="InterPro"/>
</dbReference>
<dbReference type="GO" id="GO:0006508">
    <property type="term" value="P:proteolysis"/>
    <property type="evidence" value="ECO:0007669"/>
    <property type="project" value="InterPro"/>
</dbReference>
<dbReference type="GO" id="GO:0008270">
    <property type="term" value="F:zinc ion binding"/>
    <property type="evidence" value="ECO:0007669"/>
    <property type="project" value="UniProtKB-KW"/>
</dbReference>
<dbReference type="PROSITE" id="PS50158">
    <property type="entry name" value="ZF_CCHC"/>
    <property type="match status" value="1"/>
</dbReference>
<dbReference type="GO" id="GO:0005737">
    <property type="term" value="C:cytoplasm"/>
    <property type="evidence" value="ECO:0007669"/>
    <property type="project" value="UniProtKB-ARBA"/>
</dbReference>